<evidence type="ECO:0000313" key="2">
    <source>
        <dbReference type="Proteomes" id="UP000238007"/>
    </source>
</evidence>
<dbReference type="AlphaFoldDB" id="A0A2T0W434"/>
<evidence type="ECO:0000313" key="1">
    <source>
        <dbReference type="EMBL" id="PRY79767.1"/>
    </source>
</evidence>
<accession>A0A2T0W434</accession>
<sequence length="76" mass="8294">MRLMPFFIFALAACTEFPALDGSISDTARDAPYPTVSSLPDITSNNVPNDVQMATRVAALQARAERLRRINIAALQ</sequence>
<keyword evidence="2" id="KW-1185">Reference proteome</keyword>
<gene>
    <name evidence="1" type="ORF">CLV80_102415</name>
</gene>
<dbReference type="RefSeq" id="WP_207766508.1">
    <property type="nucleotide sequence ID" value="NZ_PVTP01000002.1"/>
</dbReference>
<reference evidence="1 2" key="1">
    <citation type="submission" date="2018-03" db="EMBL/GenBank/DDBJ databases">
        <title>Genomic Encyclopedia of Archaeal and Bacterial Type Strains, Phase II (KMG-II): from individual species to whole genera.</title>
        <authorList>
            <person name="Goeker M."/>
        </authorList>
    </citation>
    <scope>NUCLEOTIDE SEQUENCE [LARGE SCALE GENOMIC DNA]</scope>
    <source>
        <strain evidence="1 2">DSM 101533</strain>
    </source>
</reference>
<protein>
    <submittedName>
        <fullName evidence="1">Uncharacterized protein</fullName>
    </submittedName>
</protein>
<proteinExistence type="predicted"/>
<dbReference type="Proteomes" id="UP000238007">
    <property type="component" value="Unassembled WGS sequence"/>
</dbReference>
<name>A0A2T0W434_9RHOB</name>
<dbReference type="EMBL" id="PVTP01000002">
    <property type="protein sequence ID" value="PRY79767.1"/>
    <property type="molecule type" value="Genomic_DNA"/>
</dbReference>
<comment type="caution">
    <text evidence="1">The sequence shown here is derived from an EMBL/GenBank/DDBJ whole genome shotgun (WGS) entry which is preliminary data.</text>
</comment>
<organism evidence="1 2">
    <name type="scientific">Yoonia maritima</name>
    <dbReference type="NCBI Taxonomy" id="1435347"/>
    <lineage>
        <taxon>Bacteria</taxon>
        <taxon>Pseudomonadati</taxon>
        <taxon>Pseudomonadota</taxon>
        <taxon>Alphaproteobacteria</taxon>
        <taxon>Rhodobacterales</taxon>
        <taxon>Paracoccaceae</taxon>
        <taxon>Yoonia</taxon>
    </lineage>
</organism>